<protein>
    <submittedName>
        <fullName evidence="1">Uncharacterized protein</fullName>
    </submittedName>
</protein>
<name>X1CG90_9ZZZZ</name>
<dbReference type="EMBL" id="BART01032091">
    <property type="protein sequence ID" value="GAH07316.1"/>
    <property type="molecule type" value="Genomic_DNA"/>
</dbReference>
<evidence type="ECO:0000313" key="1">
    <source>
        <dbReference type="EMBL" id="GAH07316.1"/>
    </source>
</evidence>
<comment type="caution">
    <text evidence="1">The sequence shown here is derived from an EMBL/GenBank/DDBJ whole genome shotgun (WGS) entry which is preliminary data.</text>
</comment>
<dbReference type="AlphaFoldDB" id="X1CG90"/>
<proteinExistence type="predicted"/>
<reference evidence="1" key="1">
    <citation type="journal article" date="2014" name="Front. Microbiol.">
        <title>High frequency of phylogenetically diverse reductive dehalogenase-homologous genes in deep subseafloor sedimentary metagenomes.</title>
        <authorList>
            <person name="Kawai M."/>
            <person name="Futagami T."/>
            <person name="Toyoda A."/>
            <person name="Takaki Y."/>
            <person name="Nishi S."/>
            <person name="Hori S."/>
            <person name="Arai W."/>
            <person name="Tsubouchi T."/>
            <person name="Morono Y."/>
            <person name="Uchiyama I."/>
            <person name="Ito T."/>
            <person name="Fujiyama A."/>
            <person name="Inagaki F."/>
            <person name="Takami H."/>
        </authorList>
    </citation>
    <scope>NUCLEOTIDE SEQUENCE</scope>
    <source>
        <strain evidence="1">Expedition CK06-06</strain>
    </source>
</reference>
<gene>
    <name evidence="1" type="ORF">S01H4_55577</name>
</gene>
<organism evidence="1">
    <name type="scientific">marine sediment metagenome</name>
    <dbReference type="NCBI Taxonomy" id="412755"/>
    <lineage>
        <taxon>unclassified sequences</taxon>
        <taxon>metagenomes</taxon>
        <taxon>ecological metagenomes</taxon>
    </lineage>
</organism>
<sequence length="50" mass="5573">MPEIGLQIIVASMEAKGQRMHNIFAGLISLIDRVYLFAKGVPLKRVCDND</sequence>
<accession>X1CG90</accession>